<dbReference type="Gene3D" id="1.10.10.60">
    <property type="entry name" value="Homeodomain-like"/>
    <property type="match status" value="1"/>
</dbReference>
<dbReference type="SUPFAM" id="SSF52540">
    <property type="entry name" value="P-loop containing nucleoside triphosphate hydrolases"/>
    <property type="match status" value="1"/>
</dbReference>
<dbReference type="Pfam" id="PF02954">
    <property type="entry name" value="HTH_8"/>
    <property type="match status" value="1"/>
</dbReference>
<keyword evidence="1" id="KW-0547">Nucleotide-binding</keyword>
<dbReference type="GO" id="GO:0005524">
    <property type="term" value="F:ATP binding"/>
    <property type="evidence" value="ECO:0007669"/>
    <property type="project" value="UniProtKB-KW"/>
</dbReference>
<organism evidence="6 7">
    <name type="scientific">Prosthecobacter dejongeii</name>
    <dbReference type="NCBI Taxonomy" id="48465"/>
    <lineage>
        <taxon>Bacteria</taxon>
        <taxon>Pseudomonadati</taxon>
        <taxon>Verrucomicrobiota</taxon>
        <taxon>Verrucomicrobiia</taxon>
        <taxon>Verrucomicrobiales</taxon>
        <taxon>Verrucomicrobiaceae</taxon>
        <taxon>Prosthecobacter</taxon>
    </lineage>
</organism>
<dbReference type="EMBL" id="JACHIF010000010">
    <property type="protein sequence ID" value="MBB5039828.1"/>
    <property type="molecule type" value="Genomic_DNA"/>
</dbReference>
<dbReference type="InterPro" id="IPR025943">
    <property type="entry name" value="Sigma_54_int_dom_ATP-bd_2"/>
</dbReference>
<dbReference type="AlphaFoldDB" id="A0A7W8DRT3"/>
<dbReference type="InterPro" id="IPR025662">
    <property type="entry name" value="Sigma_54_int_dom_ATP-bd_1"/>
</dbReference>
<dbReference type="InterPro" id="IPR002078">
    <property type="entry name" value="Sigma_54_int"/>
</dbReference>
<gene>
    <name evidence="6" type="ORF">HNQ64_004106</name>
</gene>
<dbReference type="PROSITE" id="PS50045">
    <property type="entry name" value="SIGMA54_INTERACT_4"/>
    <property type="match status" value="1"/>
</dbReference>
<keyword evidence="7" id="KW-1185">Reference proteome</keyword>
<dbReference type="GO" id="GO:0043565">
    <property type="term" value="F:sequence-specific DNA binding"/>
    <property type="evidence" value="ECO:0007669"/>
    <property type="project" value="InterPro"/>
</dbReference>
<name>A0A7W8DRT3_9BACT</name>
<dbReference type="PROSITE" id="PS00675">
    <property type="entry name" value="SIGMA54_INTERACT_1"/>
    <property type="match status" value="1"/>
</dbReference>
<dbReference type="GO" id="GO:0006355">
    <property type="term" value="P:regulation of DNA-templated transcription"/>
    <property type="evidence" value="ECO:0007669"/>
    <property type="project" value="InterPro"/>
</dbReference>
<dbReference type="InterPro" id="IPR003593">
    <property type="entry name" value="AAA+_ATPase"/>
</dbReference>
<dbReference type="InterPro" id="IPR002197">
    <property type="entry name" value="HTH_Fis"/>
</dbReference>
<dbReference type="InterPro" id="IPR009715">
    <property type="entry name" value="RtcR"/>
</dbReference>
<evidence type="ECO:0000259" key="5">
    <source>
        <dbReference type="PROSITE" id="PS50045"/>
    </source>
</evidence>
<reference evidence="6 7" key="1">
    <citation type="submission" date="2020-08" db="EMBL/GenBank/DDBJ databases">
        <title>Genomic Encyclopedia of Type Strains, Phase IV (KMG-IV): sequencing the most valuable type-strain genomes for metagenomic binning, comparative biology and taxonomic classification.</title>
        <authorList>
            <person name="Goeker M."/>
        </authorList>
    </citation>
    <scope>NUCLEOTIDE SEQUENCE [LARGE SCALE GENOMIC DNA]</scope>
    <source>
        <strain evidence="6 7">DSM 12251</strain>
    </source>
</reference>
<dbReference type="Proteomes" id="UP000534294">
    <property type="component" value="Unassembled WGS sequence"/>
</dbReference>
<dbReference type="SMART" id="SM00382">
    <property type="entry name" value="AAA"/>
    <property type="match status" value="1"/>
</dbReference>
<dbReference type="PANTHER" id="PTHR32071">
    <property type="entry name" value="TRANSCRIPTIONAL REGULATORY PROTEIN"/>
    <property type="match status" value="1"/>
</dbReference>
<dbReference type="InterPro" id="IPR027417">
    <property type="entry name" value="P-loop_NTPase"/>
</dbReference>
<evidence type="ECO:0000256" key="1">
    <source>
        <dbReference type="ARBA" id="ARBA00022741"/>
    </source>
</evidence>
<dbReference type="RefSeq" id="WP_184211966.1">
    <property type="nucleotide sequence ID" value="NZ_JACHIF010000010.1"/>
</dbReference>
<dbReference type="FunFam" id="3.40.50.300:FF:000006">
    <property type="entry name" value="DNA-binding transcriptional regulator NtrC"/>
    <property type="match status" value="1"/>
</dbReference>
<protein>
    <submittedName>
        <fullName evidence="6">Transcriptional regulator with PAS, ATPase and Fis domain</fullName>
    </submittedName>
</protein>
<dbReference type="Pfam" id="PF25601">
    <property type="entry name" value="AAA_lid_14"/>
    <property type="match status" value="1"/>
</dbReference>
<evidence type="ECO:0000256" key="3">
    <source>
        <dbReference type="ARBA" id="ARBA00023015"/>
    </source>
</evidence>
<evidence type="ECO:0000313" key="7">
    <source>
        <dbReference type="Proteomes" id="UP000534294"/>
    </source>
</evidence>
<dbReference type="PROSITE" id="PS00676">
    <property type="entry name" value="SIGMA54_INTERACT_2"/>
    <property type="match status" value="1"/>
</dbReference>
<comment type="caution">
    <text evidence="6">The sequence shown here is derived from an EMBL/GenBank/DDBJ whole genome shotgun (WGS) entry which is preliminary data.</text>
</comment>
<feature type="domain" description="Sigma-54 factor interaction" evidence="5">
    <location>
        <begin position="187"/>
        <end position="415"/>
    </location>
</feature>
<keyword evidence="4" id="KW-0804">Transcription</keyword>
<evidence type="ECO:0000313" key="6">
    <source>
        <dbReference type="EMBL" id="MBB5039828.1"/>
    </source>
</evidence>
<accession>A0A7W8DRT3</accession>
<dbReference type="Pfam" id="PF00158">
    <property type="entry name" value="Sigma54_activat"/>
    <property type="match status" value="1"/>
</dbReference>
<dbReference type="CDD" id="cd00009">
    <property type="entry name" value="AAA"/>
    <property type="match status" value="1"/>
</dbReference>
<keyword evidence="2" id="KW-0067">ATP-binding</keyword>
<keyword evidence="3" id="KW-0805">Transcription regulation</keyword>
<dbReference type="Gene3D" id="1.10.8.60">
    <property type="match status" value="1"/>
</dbReference>
<dbReference type="Gene3D" id="3.40.50.300">
    <property type="entry name" value="P-loop containing nucleotide triphosphate hydrolases"/>
    <property type="match status" value="1"/>
</dbReference>
<evidence type="ECO:0000256" key="2">
    <source>
        <dbReference type="ARBA" id="ARBA00022840"/>
    </source>
</evidence>
<evidence type="ECO:0000256" key="4">
    <source>
        <dbReference type="ARBA" id="ARBA00023163"/>
    </source>
</evidence>
<dbReference type="InterPro" id="IPR058031">
    <property type="entry name" value="AAA_lid_NorR"/>
</dbReference>
<proteinExistence type="predicted"/>
<dbReference type="Pfam" id="PF06956">
    <property type="entry name" value="RtcR"/>
    <property type="match status" value="1"/>
</dbReference>
<sequence>MNILLSFTGFHDPFVPTAVEGEMGTGPVLTVVAERQFDHVYLFSTPRLAEKSEETRKAIVERKSKTKVTVLDVPLKDPTNYLGILRQLRGHYKKIRAAHPDANYSISVSSGTPHMHASWILLSASGEIPATILQSTPPEFVLEGKPRVKEIDLTQPEFPQITRPIREAKSEDDETEVIAQACRELGIVGQDPAFIKALREAHVYSQYDDVHVLLLGETGSGKEYFARFIHNLSSRGTRPLITINCSSIPENLVESQLFGHKRGAFTGASSDQQGKFKAADGGIIFLDELGELPLSAQAKLLRVLEEGEIEPVGTNRPVKIDVKVIAATNRDLKAMVCDGSFREDLYQRFGTSVNIPALRQRRIDIPQLALHILDSWNARHQKQRRLTTDALARLSQYSWPGNVRELRKVITQSAMLCAGKVVGADDLRFDEYLVGSQALNLPEPEEGFSLTSFLDDAKNRLIERALEKSDHVQARAARLLGLTPQAVNQHLKAREGKQK</sequence>